<keyword evidence="13" id="KW-1185">Reference proteome</keyword>
<keyword evidence="6" id="KW-0862">Zinc</keyword>
<dbReference type="FunFam" id="1.20.1510.10:FF:000006">
    <property type="entry name" value="Divalent cation efflux transporter"/>
    <property type="match status" value="1"/>
</dbReference>
<keyword evidence="5 9" id="KW-0812">Transmembrane</keyword>
<comment type="subcellular location">
    <subcellularLocation>
        <location evidence="1">Membrane</location>
        <topology evidence="1">Multi-pass membrane protein</topology>
    </subcellularLocation>
</comment>
<evidence type="ECO:0000256" key="1">
    <source>
        <dbReference type="ARBA" id="ARBA00004141"/>
    </source>
</evidence>
<name>A0A1H7F9B6_9GAMM</name>
<dbReference type="STRING" id="1396821.SAMN05444515_101163"/>
<organism evidence="12 13">
    <name type="scientific">Ectothiorhodospira marina</name>
    <dbReference type="NCBI Taxonomy" id="1396821"/>
    <lineage>
        <taxon>Bacteria</taxon>
        <taxon>Pseudomonadati</taxon>
        <taxon>Pseudomonadota</taxon>
        <taxon>Gammaproteobacteria</taxon>
        <taxon>Chromatiales</taxon>
        <taxon>Ectothiorhodospiraceae</taxon>
        <taxon>Ectothiorhodospira</taxon>
    </lineage>
</organism>
<dbReference type="InterPro" id="IPR027470">
    <property type="entry name" value="Cation_efflux_CTD"/>
</dbReference>
<keyword evidence="7 9" id="KW-1133">Transmembrane helix</keyword>
<dbReference type="NCBIfam" id="TIGR01297">
    <property type="entry name" value="CDF"/>
    <property type="match status" value="1"/>
</dbReference>
<dbReference type="GO" id="GO:0006826">
    <property type="term" value="P:iron ion transport"/>
    <property type="evidence" value="ECO:0007669"/>
    <property type="project" value="UniProtKB-KW"/>
</dbReference>
<evidence type="ECO:0000256" key="3">
    <source>
        <dbReference type="ARBA" id="ARBA00022448"/>
    </source>
</evidence>
<dbReference type="SUPFAM" id="SSF161111">
    <property type="entry name" value="Cation efflux protein transmembrane domain-like"/>
    <property type="match status" value="1"/>
</dbReference>
<dbReference type="GO" id="GO:0006829">
    <property type="term" value="P:zinc ion transport"/>
    <property type="evidence" value="ECO:0007669"/>
    <property type="project" value="UniProtKB-KW"/>
</dbReference>
<dbReference type="InterPro" id="IPR036837">
    <property type="entry name" value="Cation_efflux_CTD_sf"/>
</dbReference>
<keyword evidence="4" id="KW-0408">Iron</keyword>
<evidence type="ECO:0000256" key="5">
    <source>
        <dbReference type="ARBA" id="ARBA00022692"/>
    </source>
</evidence>
<evidence type="ECO:0000313" key="12">
    <source>
        <dbReference type="EMBL" id="SEK22723.1"/>
    </source>
</evidence>
<evidence type="ECO:0000256" key="8">
    <source>
        <dbReference type="ARBA" id="ARBA00023136"/>
    </source>
</evidence>
<gene>
    <name evidence="12" type="ORF">SAMN05444515_101163</name>
</gene>
<accession>A0A1H7F9B6</accession>
<dbReference type="GO" id="GO:0016020">
    <property type="term" value="C:membrane"/>
    <property type="evidence" value="ECO:0007669"/>
    <property type="project" value="UniProtKB-SubCell"/>
</dbReference>
<dbReference type="SUPFAM" id="SSF160240">
    <property type="entry name" value="Cation efflux protein cytoplasmic domain-like"/>
    <property type="match status" value="1"/>
</dbReference>
<keyword evidence="6" id="KW-0406">Ion transport</keyword>
<evidence type="ECO:0000256" key="6">
    <source>
        <dbReference type="ARBA" id="ARBA00022906"/>
    </source>
</evidence>
<keyword evidence="8 9" id="KW-0472">Membrane</keyword>
<dbReference type="EMBL" id="FOAA01000001">
    <property type="protein sequence ID" value="SEK22723.1"/>
    <property type="molecule type" value="Genomic_DNA"/>
</dbReference>
<feature type="domain" description="Cation efflux protein transmembrane" evidence="10">
    <location>
        <begin position="19"/>
        <end position="212"/>
    </location>
</feature>
<dbReference type="Pfam" id="PF16916">
    <property type="entry name" value="ZT_dimer"/>
    <property type="match status" value="1"/>
</dbReference>
<evidence type="ECO:0000256" key="2">
    <source>
        <dbReference type="ARBA" id="ARBA00010212"/>
    </source>
</evidence>
<proteinExistence type="inferred from homology"/>
<evidence type="ECO:0000259" key="11">
    <source>
        <dbReference type="Pfam" id="PF16916"/>
    </source>
</evidence>
<dbReference type="InterPro" id="IPR027469">
    <property type="entry name" value="Cation_efflux_TMD_sf"/>
</dbReference>
<dbReference type="InterPro" id="IPR058533">
    <property type="entry name" value="Cation_efflux_TM"/>
</dbReference>
<dbReference type="Proteomes" id="UP000199256">
    <property type="component" value="Unassembled WGS sequence"/>
</dbReference>
<keyword evidence="3" id="KW-0813">Transport</keyword>
<evidence type="ECO:0000256" key="9">
    <source>
        <dbReference type="SAM" id="Phobius"/>
    </source>
</evidence>
<dbReference type="Pfam" id="PF01545">
    <property type="entry name" value="Cation_efflux"/>
    <property type="match status" value="1"/>
</dbReference>
<dbReference type="InterPro" id="IPR002524">
    <property type="entry name" value="Cation_efflux"/>
</dbReference>
<keyword evidence="6" id="KW-0864">Zinc transport</keyword>
<dbReference type="AlphaFoldDB" id="A0A1H7F9B6"/>
<evidence type="ECO:0000256" key="7">
    <source>
        <dbReference type="ARBA" id="ARBA00022989"/>
    </source>
</evidence>
<keyword evidence="4" id="KW-0410">Iron transport</keyword>
<dbReference type="GO" id="GO:0008324">
    <property type="term" value="F:monoatomic cation transmembrane transporter activity"/>
    <property type="evidence" value="ECO:0007669"/>
    <property type="project" value="InterPro"/>
</dbReference>
<feature type="transmembrane region" description="Helical" evidence="9">
    <location>
        <begin position="168"/>
        <end position="196"/>
    </location>
</feature>
<dbReference type="PANTHER" id="PTHR43840:SF15">
    <property type="entry name" value="MITOCHONDRIAL METAL TRANSPORTER 1-RELATED"/>
    <property type="match status" value="1"/>
</dbReference>
<feature type="domain" description="Cation efflux protein cytoplasmic" evidence="11">
    <location>
        <begin position="219"/>
        <end position="294"/>
    </location>
</feature>
<dbReference type="PANTHER" id="PTHR43840">
    <property type="entry name" value="MITOCHONDRIAL METAL TRANSPORTER 1-RELATED"/>
    <property type="match status" value="1"/>
</dbReference>
<dbReference type="Gene3D" id="3.30.70.1350">
    <property type="entry name" value="Cation efflux protein, cytoplasmic domain"/>
    <property type="match status" value="1"/>
</dbReference>
<protein>
    <submittedName>
        <fullName evidence="12">Cation diffusion facilitator family transporter</fullName>
    </submittedName>
</protein>
<evidence type="ECO:0000259" key="10">
    <source>
        <dbReference type="Pfam" id="PF01545"/>
    </source>
</evidence>
<reference evidence="13" key="1">
    <citation type="submission" date="2016-10" db="EMBL/GenBank/DDBJ databases">
        <authorList>
            <person name="Varghese N."/>
            <person name="Submissions S."/>
        </authorList>
    </citation>
    <scope>NUCLEOTIDE SEQUENCE [LARGE SCALE GENOMIC DNA]</scope>
    <source>
        <strain evidence="13">DSM 241</strain>
    </source>
</reference>
<dbReference type="InterPro" id="IPR050291">
    <property type="entry name" value="CDF_Transporter"/>
</dbReference>
<dbReference type="OrthoDB" id="9806522at2"/>
<comment type="similarity">
    <text evidence="2">Belongs to the cation diffusion facilitator (CDF) transporter (TC 2.A.4) family. FieF subfamily.</text>
</comment>
<evidence type="ECO:0000313" key="13">
    <source>
        <dbReference type="Proteomes" id="UP000199256"/>
    </source>
</evidence>
<dbReference type="RefSeq" id="WP_090249666.1">
    <property type="nucleotide sequence ID" value="NZ_FOAA01000001.1"/>
</dbReference>
<feature type="transmembrane region" description="Helical" evidence="9">
    <location>
        <begin position="85"/>
        <end position="104"/>
    </location>
</feature>
<sequence>MSDTQPSEQRYQITRRVTLVGAATNASLAMAQLVGGVLAQSQALIADGVHTLSDLLSDFMVLFAAGKANAPADDNHPYGHARIETLATVIVGLALIGVALGIALDAFRRLQSPEELLSPAPAALVLAALAIVSKEGLYHYTVRAARRIDSSLLHANAWHHRSDVVSSLVVLVGIGATLAGFTFMDAVAAVLVALLISFMGAKLIWNSVSELIDTGVGPEGQREMLDAVRHLDGIRGVHELRTRRMGSTLLADVHILVGPRISVSEGHRISEFVAKTLRQSRPELREVLVHVDPEDDRTHAPSSHLPCRSELMRQLNLQWQSVPGALPMENVVLHYLDGRIHLDLHLSPGSFETLEGARALARQLTRVTQEVKGVGEVMVYFR</sequence>
<evidence type="ECO:0000256" key="4">
    <source>
        <dbReference type="ARBA" id="ARBA00022496"/>
    </source>
</evidence>
<dbReference type="Gene3D" id="1.20.1510.10">
    <property type="entry name" value="Cation efflux protein transmembrane domain"/>
    <property type="match status" value="1"/>
</dbReference>